<organism evidence="1 2">
    <name type="scientific">Amycolatopsis dongchuanensis</name>
    <dbReference type="NCBI Taxonomy" id="1070866"/>
    <lineage>
        <taxon>Bacteria</taxon>
        <taxon>Bacillati</taxon>
        <taxon>Actinomycetota</taxon>
        <taxon>Actinomycetes</taxon>
        <taxon>Pseudonocardiales</taxon>
        <taxon>Pseudonocardiaceae</taxon>
        <taxon>Amycolatopsis</taxon>
    </lineage>
</organism>
<proteinExistence type="predicted"/>
<sequence length="101" mass="11057">MAMVDRRQDPAHDWTPDELEAWAYDRRAQEPYEDFDLMIATMGLGPTLERSCPIPAAFNVGACSECCTSWSAMQCVAGVQNVPGTIWKGSSSRPSVCQSLG</sequence>
<name>A0ABP9Q240_9PSEU</name>
<dbReference type="EMBL" id="BAABIB010000032">
    <property type="protein sequence ID" value="GAA5155812.1"/>
    <property type="molecule type" value="Genomic_DNA"/>
</dbReference>
<evidence type="ECO:0000313" key="1">
    <source>
        <dbReference type="EMBL" id="GAA5155812.1"/>
    </source>
</evidence>
<reference evidence="2" key="1">
    <citation type="journal article" date="2019" name="Int. J. Syst. Evol. Microbiol.">
        <title>The Global Catalogue of Microorganisms (GCM) 10K type strain sequencing project: providing services to taxonomists for standard genome sequencing and annotation.</title>
        <authorList>
            <consortium name="The Broad Institute Genomics Platform"/>
            <consortium name="The Broad Institute Genome Sequencing Center for Infectious Disease"/>
            <person name="Wu L."/>
            <person name="Ma J."/>
        </authorList>
    </citation>
    <scope>NUCLEOTIDE SEQUENCE [LARGE SCALE GENOMIC DNA]</scope>
    <source>
        <strain evidence="2">JCM 18054</strain>
    </source>
</reference>
<evidence type="ECO:0000313" key="2">
    <source>
        <dbReference type="Proteomes" id="UP001500192"/>
    </source>
</evidence>
<accession>A0ABP9Q240</accession>
<protein>
    <submittedName>
        <fullName evidence="1">Uncharacterized protein</fullName>
    </submittedName>
</protein>
<keyword evidence="2" id="KW-1185">Reference proteome</keyword>
<gene>
    <name evidence="1" type="ORF">GCM10023214_12000</name>
</gene>
<comment type="caution">
    <text evidence="1">The sequence shown here is derived from an EMBL/GenBank/DDBJ whole genome shotgun (WGS) entry which is preliminary data.</text>
</comment>
<dbReference type="Proteomes" id="UP001500192">
    <property type="component" value="Unassembled WGS sequence"/>
</dbReference>